<dbReference type="InterPro" id="IPR006073">
    <property type="entry name" value="GTP-bd"/>
</dbReference>
<dbReference type="STRING" id="903503.MEPCIT_023"/>
<dbReference type="GO" id="GO:0005829">
    <property type="term" value="C:cytosol"/>
    <property type="evidence" value="ECO:0007669"/>
    <property type="project" value="TreeGrafter"/>
</dbReference>
<dbReference type="NCBIfam" id="TIGR03598">
    <property type="entry name" value="GTPase_YsxC"/>
    <property type="match status" value="1"/>
</dbReference>
<dbReference type="OrthoDB" id="9804921at2"/>
<dbReference type="GO" id="GO:0046872">
    <property type="term" value="F:metal ion binding"/>
    <property type="evidence" value="ECO:0007669"/>
    <property type="project" value="UniProtKB-KW"/>
</dbReference>
<comment type="cofactor">
    <cofactor evidence="1">
        <name>Mg(2+)</name>
        <dbReference type="ChEBI" id="CHEBI:18420"/>
    </cofactor>
</comment>
<name>F7XX64_MOREP</name>
<dbReference type="eggNOG" id="COG0218">
    <property type="taxonomic scope" value="Bacteria"/>
</dbReference>
<dbReference type="PANTHER" id="PTHR11649:SF13">
    <property type="entry name" value="ENGB-TYPE G DOMAIN-CONTAINING PROTEIN"/>
    <property type="match status" value="1"/>
</dbReference>
<dbReference type="InterPro" id="IPR030393">
    <property type="entry name" value="G_ENGB_dom"/>
</dbReference>
<keyword evidence="3 10" id="KW-0132">Cell division</keyword>
<evidence type="ECO:0000256" key="2">
    <source>
        <dbReference type="ARBA" id="ARBA00009638"/>
    </source>
</evidence>
<dbReference type="PANTHER" id="PTHR11649">
    <property type="entry name" value="MSS1/TRME-RELATED GTP-BINDING PROTEIN"/>
    <property type="match status" value="1"/>
</dbReference>
<dbReference type="GO" id="GO:0000917">
    <property type="term" value="P:division septum assembly"/>
    <property type="evidence" value="ECO:0007669"/>
    <property type="project" value="UniProtKB-KW"/>
</dbReference>
<dbReference type="InterPro" id="IPR027417">
    <property type="entry name" value="P-loop_NTPase"/>
</dbReference>
<reference key="1">
    <citation type="submission" date="2010-09" db="EMBL/GenBank/DDBJ databases">
        <title>An interdependent metabolic patchwork in the nested three-way symbiosis of mealybugs.</title>
        <authorList>
            <person name="McCutcheon J.P."/>
            <person name="von Dohlen C.D."/>
        </authorList>
    </citation>
    <scope>NUCLEOTIDE SEQUENCE</scope>
    <source>
        <strain>PCIT</strain>
    </source>
</reference>
<dbReference type="EMBL" id="CP002243">
    <property type="protein sequence ID" value="AEI74690.1"/>
    <property type="molecule type" value="Genomic_DNA"/>
</dbReference>
<dbReference type="KEGG" id="men:MEPCIT_023"/>
<dbReference type="AlphaFoldDB" id="F7XX64"/>
<evidence type="ECO:0000256" key="7">
    <source>
        <dbReference type="ARBA" id="ARBA00023134"/>
    </source>
</evidence>
<evidence type="ECO:0000256" key="6">
    <source>
        <dbReference type="ARBA" id="ARBA00022842"/>
    </source>
</evidence>
<keyword evidence="7 10" id="KW-0342">GTP-binding</keyword>
<evidence type="ECO:0000256" key="1">
    <source>
        <dbReference type="ARBA" id="ARBA00001946"/>
    </source>
</evidence>
<comment type="function">
    <text evidence="10">Necessary for normal cell division and for the maintenance of normal septation.</text>
</comment>
<dbReference type="HAMAP" id="MF_00321">
    <property type="entry name" value="GTPase_EngB"/>
    <property type="match status" value="1"/>
</dbReference>
<dbReference type="InterPro" id="IPR019987">
    <property type="entry name" value="GTP-bd_ribosome_bio_YsxC"/>
</dbReference>
<evidence type="ECO:0000256" key="3">
    <source>
        <dbReference type="ARBA" id="ARBA00022618"/>
    </source>
</evidence>
<evidence type="ECO:0000256" key="5">
    <source>
        <dbReference type="ARBA" id="ARBA00022741"/>
    </source>
</evidence>
<evidence type="ECO:0000256" key="4">
    <source>
        <dbReference type="ARBA" id="ARBA00022723"/>
    </source>
</evidence>
<protein>
    <recommendedName>
        <fullName evidence="10">Probable GTP-binding protein EngB</fullName>
    </recommendedName>
</protein>
<dbReference type="Proteomes" id="UP000000504">
    <property type="component" value="Chromosome"/>
</dbReference>
<reference evidence="12 13" key="2">
    <citation type="journal article" date="2011" name="Curr. Biol.">
        <title>An interdependent metabolic patchwork in the nested symbiosis of mealybugs.</title>
        <authorList>
            <person name="McCutcheon J.P."/>
            <person name="von Dohlen C.D."/>
        </authorList>
    </citation>
    <scope>NUCLEOTIDE SEQUENCE [LARGE SCALE GENOMIC DNA]</scope>
    <source>
        <strain evidence="12 13">PCIT</strain>
    </source>
</reference>
<evidence type="ECO:0000256" key="9">
    <source>
        <dbReference type="ARBA" id="ARBA00023306"/>
    </source>
</evidence>
<dbReference type="PROSITE" id="PS51706">
    <property type="entry name" value="G_ENGB"/>
    <property type="match status" value="1"/>
</dbReference>
<dbReference type="Pfam" id="PF01926">
    <property type="entry name" value="MMR_HSR1"/>
    <property type="match status" value="1"/>
</dbReference>
<proteinExistence type="inferred from homology"/>
<keyword evidence="4" id="KW-0479">Metal-binding</keyword>
<evidence type="ECO:0000313" key="12">
    <source>
        <dbReference type="EMBL" id="AEI74690.1"/>
    </source>
</evidence>
<keyword evidence="13" id="KW-1185">Reference proteome</keyword>
<evidence type="ECO:0000313" key="13">
    <source>
        <dbReference type="Proteomes" id="UP000000504"/>
    </source>
</evidence>
<feature type="domain" description="EngB-type G" evidence="11">
    <location>
        <begin position="25"/>
        <end position="199"/>
    </location>
</feature>
<evidence type="ECO:0000256" key="10">
    <source>
        <dbReference type="HAMAP-Rule" id="MF_00321"/>
    </source>
</evidence>
<dbReference type="GO" id="GO:0005525">
    <property type="term" value="F:GTP binding"/>
    <property type="evidence" value="ECO:0007669"/>
    <property type="project" value="UniProtKB-UniRule"/>
</dbReference>
<evidence type="ECO:0000259" key="11">
    <source>
        <dbReference type="PROSITE" id="PS51706"/>
    </source>
</evidence>
<keyword evidence="5 10" id="KW-0547">Nucleotide-binding</keyword>
<sequence>MPQYNYHGTYFLTSAPNIRSLPIDSGIEIAFAGLSNVGKSSALNTLINQKKLVRISKIPGNTKLINIFEVEPGIRLVDLPGYGYAVLPEKIKIQLQNTMLEYLQKRTSLKGLVVIMDIRYPMKYLDQQIVQLAVEFNLPVLVLLTKADKLSTCACKLQLTKVRETALVFVNNIQVEMFSSLTKQGIDKLRKKLNAWFDCS</sequence>
<keyword evidence="6" id="KW-0460">Magnesium</keyword>
<dbReference type="RefSeq" id="WP_013975441.1">
    <property type="nucleotide sequence ID" value="NC_015735.1"/>
</dbReference>
<dbReference type="HOGENOM" id="CLU_033732_1_0_6"/>
<comment type="similarity">
    <text evidence="2 10">Belongs to the TRAFAC class TrmE-Era-EngA-EngB-Septin-like GTPase superfamily. EngB GTPase family.</text>
</comment>
<keyword evidence="9 10" id="KW-0131">Cell cycle</keyword>
<evidence type="ECO:0000256" key="8">
    <source>
        <dbReference type="ARBA" id="ARBA00023210"/>
    </source>
</evidence>
<dbReference type="FunFam" id="3.40.50.300:FF:000098">
    <property type="entry name" value="Probable GTP-binding protein EngB"/>
    <property type="match status" value="1"/>
</dbReference>
<dbReference type="Gene3D" id="3.40.50.300">
    <property type="entry name" value="P-loop containing nucleotide triphosphate hydrolases"/>
    <property type="match status" value="1"/>
</dbReference>
<organism evidence="12 13">
    <name type="scientific">Moranella endobia (strain PCIT)</name>
    <dbReference type="NCBI Taxonomy" id="903503"/>
    <lineage>
        <taxon>Bacteria</taxon>
        <taxon>Pseudomonadati</taxon>
        <taxon>Pseudomonadota</taxon>
        <taxon>Gammaproteobacteria</taxon>
        <taxon>Enterobacterales</taxon>
        <taxon>Enterobacteriaceae</taxon>
        <taxon>Candidatus Moranella</taxon>
    </lineage>
</organism>
<dbReference type="SUPFAM" id="SSF52540">
    <property type="entry name" value="P-loop containing nucleoside triphosphate hydrolases"/>
    <property type="match status" value="1"/>
</dbReference>
<keyword evidence="8 10" id="KW-0717">Septation</keyword>
<dbReference type="CDD" id="cd01876">
    <property type="entry name" value="YihA_EngB"/>
    <property type="match status" value="1"/>
</dbReference>
<accession>F7XX64</accession>
<gene>
    <name evidence="10" type="primary">engB</name>
    <name evidence="12" type="ordered locus">MEPCIT_023</name>
</gene>